<evidence type="ECO:0000313" key="3">
    <source>
        <dbReference type="WBParaSite" id="TMUE_1000003753.1"/>
    </source>
</evidence>
<sequence>MTVFAVASHGSGLQRSGIDKSEKTAFYDQADLEPVSAELVSDRSAERSPFETEDWSFAKQAEQFFGKEASPTENEREQKNEWCEIHLTNDTDLIFPDLKRNNQNSMSHDWPEEPEKAPSIEEETQSVIQGDRGVEYGDSLPREGSSAVAKEYKMFPKFQENYPSELTKDEVYQPREFRPVAKPDAEDIQLPQKELAAKTLKHTAGKSEIKNAAQSTYKNQLPKAPEAVTQQGQPSRGQWHIVPEGIFAQTSDKAKRTATFKTQSDSTVNSLAVEMRQQGRETHKQWPEARYVLRGKLVHHNSLNQRKGPGALVPTQEEQQSPREVFSAKVKDFPRFKPFNKPSSPSQQDMSLPKVARALQPAKGLWDREHSGEVKLPVILRPAQGQLPDLRTGSSSASRSSAQWKHKPYLHGYSYQSTEKRYRPPERLHNERSESLSTRSINQDHPQVFTNEGAVEFLPGLYGPKPTTLQESRVEPQDMLAHGIAFKPAREVRDYGRSEVGDPTAYAEYADDERTPHGDRSRLQPTAYLDSSVRTWNNDPVDLATPTSKHTYESHDKAAPKYSLVQIFEPKTREMPPAFQNGIVFASRQAQNPTGEQGRHGVPADYMVAKAEDSDVPAKQHAPAAINRYRQEANLKNQGAAPVSSSNIYGSSDEFSALELPNMASAPVRTAISNMILGLRAQAAQHKASAKSMEVKAPYRKAEEQPFVQNGGGLAGIRSFLPKQLHSSRYTDREQTSGQRAFEFVTVSVEPLQMNRAAEQDIAVQTMEMGLLPSDDHLQSSFSRKRPYTAVRTESESIAFPPQSPTDNIQKTRPTYQAGIPKGASQPLQFAYVKGKPDPWNSRLATSRPASMQQYESNSRIWSKQVPRHEEDATKVAKVPSHWVARPKPLANRKVSYQPEYAYEIVRQDVVPPVQRRESALFLGPSNMPADLRTGSNDPVQVLGEGSTGTLTYGQQQGAFNKLPYVTTAWPAEKILDGNTIGIKSFAHVALGDDSKTNIVAERNYDHERKTKFAPTEMPYEEEPTRGAPQRFLPFKFAVPDSTPREHNAKVVTYNRPAFLAEEPSKPVDDDVSKLQAAQQAKGERRSAYAVNRLYDTLPVQYGAVQDPNYNAMSQSEDDKASFTTKPMSPQRRMEDRAEPPVLDQYPLSNMENNTGVHQPSYSDIESGQFIATYVPAVSEEAVLQTGAVNEAANVLQMAGKPNRSFQNENSWPSSAARPKQEKSDQSAPLKSTNQEQVLNNDKSPLRFKFDPLVQAVGAEQPYAEPRLGTSGAFKEEAKPKKGLTSLNYLKQGVKSSDTSAARVNVAVYGTTAKTEQPLNENANTKIIHTSERKSNPWESFTQQPFVQSVAKQQGGSPPGGSLAAKMDSVQTLGPQAKPKFENVAKGSDPLETVPPAGGPTAQVTTARIYPFKQESKWIDFKNGLRDARVRTSIVTSQPWQPQLDLGKDAKQANNPPTPNVMSPYNFAGKLLQAKLAALLEDKPLFEEQVKGQPPEPKPVPKTETKA</sequence>
<evidence type="ECO:0000313" key="2">
    <source>
        <dbReference type="Proteomes" id="UP000046395"/>
    </source>
</evidence>
<feature type="region of interest" description="Disordered" evidence="1">
    <location>
        <begin position="1441"/>
        <end position="1462"/>
    </location>
</feature>
<feature type="compositionally biased region" description="Polar residues" evidence="1">
    <location>
        <begin position="1204"/>
        <end position="1214"/>
    </location>
</feature>
<feature type="region of interest" description="Disordered" evidence="1">
    <location>
        <begin position="1"/>
        <end position="21"/>
    </location>
</feature>
<protein>
    <submittedName>
        <fullName evidence="3">Zasp-like motif domain-containing protein</fullName>
    </submittedName>
</protein>
<proteinExistence type="predicted"/>
<feature type="region of interest" description="Disordered" evidence="1">
    <location>
        <begin position="302"/>
        <end position="322"/>
    </location>
</feature>
<accession>A0A5S6Q990</accession>
<name>A0A5S6Q990_TRIMR</name>
<dbReference type="Proteomes" id="UP000046395">
    <property type="component" value="Unassembled WGS sequence"/>
</dbReference>
<feature type="region of interest" description="Disordered" evidence="1">
    <location>
        <begin position="1486"/>
        <end position="1507"/>
    </location>
</feature>
<feature type="region of interest" description="Disordered" evidence="1">
    <location>
        <begin position="415"/>
        <end position="448"/>
    </location>
</feature>
<dbReference type="WBParaSite" id="TMUE_1000003753.1">
    <property type="protein sequence ID" value="TMUE_1000003753.1"/>
    <property type="gene ID" value="WBGene00288762"/>
</dbReference>
<feature type="region of interest" description="Disordered" evidence="1">
    <location>
        <begin position="846"/>
        <end position="874"/>
    </location>
</feature>
<feature type="region of interest" description="Disordered" evidence="1">
    <location>
        <begin position="1201"/>
        <end position="1244"/>
    </location>
</feature>
<feature type="compositionally biased region" description="Basic and acidic residues" evidence="1">
    <location>
        <begin position="418"/>
        <end position="434"/>
    </location>
</feature>
<feature type="compositionally biased region" description="Polar residues" evidence="1">
    <location>
        <begin position="846"/>
        <end position="862"/>
    </location>
</feature>
<feature type="compositionally biased region" description="Polar residues" evidence="1">
    <location>
        <begin position="1452"/>
        <end position="1462"/>
    </location>
</feature>
<feature type="region of interest" description="Disordered" evidence="1">
    <location>
        <begin position="1113"/>
        <end position="1139"/>
    </location>
</feature>
<feature type="compositionally biased region" description="Polar residues" evidence="1">
    <location>
        <begin position="1226"/>
        <end position="1243"/>
    </location>
</feature>
<organism evidence="2 3">
    <name type="scientific">Trichuris muris</name>
    <name type="common">Mouse whipworm</name>
    <dbReference type="NCBI Taxonomy" id="70415"/>
    <lineage>
        <taxon>Eukaryota</taxon>
        <taxon>Metazoa</taxon>
        <taxon>Ecdysozoa</taxon>
        <taxon>Nematoda</taxon>
        <taxon>Enoplea</taxon>
        <taxon>Dorylaimia</taxon>
        <taxon>Trichinellida</taxon>
        <taxon>Trichuridae</taxon>
        <taxon>Trichuris</taxon>
    </lineage>
</organism>
<keyword evidence="2" id="KW-1185">Reference proteome</keyword>
<evidence type="ECO:0000256" key="1">
    <source>
        <dbReference type="SAM" id="MobiDB-lite"/>
    </source>
</evidence>
<feature type="compositionally biased region" description="Polar residues" evidence="1">
    <location>
        <begin position="435"/>
        <end position="448"/>
    </location>
</feature>
<reference evidence="3" key="1">
    <citation type="submission" date="2019-12" db="UniProtKB">
        <authorList>
            <consortium name="WormBaseParasite"/>
        </authorList>
    </citation>
    <scope>IDENTIFICATION</scope>
</reference>